<evidence type="ECO:0000313" key="2">
    <source>
        <dbReference type="Proteomes" id="UP000191110"/>
    </source>
</evidence>
<protein>
    <submittedName>
        <fullName evidence="1">Uncharacterized protein</fullName>
    </submittedName>
</protein>
<organism evidence="1 2">
    <name type="scientific">Solemya pervernicosa gill symbiont</name>
    <dbReference type="NCBI Taxonomy" id="642797"/>
    <lineage>
        <taxon>Bacteria</taxon>
        <taxon>Pseudomonadati</taxon>
        <taxon>Pseudomonadota</taxon>
        <taxon>Gammaproteobacteria</taxon>
        <taxon>sulfur-oxidizing symbionts</taxon>
    </lineage>
</organism>
<proteinExistence type="predicted"/>
<sequence>MKSAEKYVGIHNDRNGGMTEMGKIIRNAWIFGMIPERESCEGWPATGIKKLWRRVDAEWEQYDYMVGNLPDDLRQRFSRIHSEAVERARESGWEEGSELARVA</sequence>
<dbReference type="Proteomes" id="UP000191110">
    <property type="component" value="Unassembled WGS sequence"/>
</dbReference>
<dbReference type="EMBL" id="MPRL01000056">
    <property type="protein sequence ID" value="OOZ39255.1"/>
    <property type="molecule type" value="Genomic_DNA"/>
</dbReference>
<reference evidence="1 2" key="1">
    <citation type="submission" date="2016-11" db="EMBL/GenBank/DDBJ databases">
        <title>Mixed transmission modes and dynamic genome evolution in an obligate animal-bacterial symbiosis.</title>
        <authorList>
            <person name="Russell S.L."/>
            <person name="Corbett-Detig R.B."/>
            <person name="Cavanaugh C.M."/>
        </authorList>
    </citation>
    <scope>NUCLEOTIDE SEQUENCE [LARGE SCALE GENOMIC DNA]</scope>
    <source>
        <strain evidence="1">Sveles-Q1</strain>
    </source>
</reference>
<dbReference type="OrthoDB" id="9791200at2"/>
<comment type="caution">
    <text evidence="1">The sequence shown here is derived from an EMBL/GenBank/DDBJ whole genome shotgun (WGS) entry which is preliminary data.</text>
</comment>
<gene>
    <name evidence="1" type="ORF">BOW53_12410</name>
</gene>
<dbReference type="RefSeq" id="WP_078484401.1">
    <property type="nucleotide sequence ID" value="NZ_MPRL01000056.1"/>
</dbReference>
<dbReference type="AlphaFoldDB" id="A0A1T2L2D6"/>
<evidence type="ECO:0000313" key="1">
    <source>
        <dbReference type="EMBL" id="OOZ39255.1"/>
    </source>
</evidence>
<accession>A0A1T2L2D6</accession>
<keyword evidence="2" id="KW-1185">Reference proteome</keyword>
<name>A0A1T2L2D6_9GAMM</name>